<organism evidence="3 4">
    <name type="scientific">Limimaricola pyoseonensis</name>
    <dbReference type="NCBI Taxonomy" id="521013"/>
    <lineage>
        <taxon>Bacteria</taxon>
        <taxon>Pseudomonadati</taxon>
        <taxon>Pseudomonadota</taxon>
        <taxon>Alphaproteobacteria</taxon>
        <taxon>Rhodobacterales</taxon>
        <taxon>Paracoccaceae</taxon>
        <taxon>Limimaricola</taxon>
    </lineage>
</organism>
<reference evidence="4" key="1">
    <citation type="submission" date="2016-10" db="EMBL/GenBank/DDBJ databases">
        <authorList>
            <person name="Varghese N."/>
            <person name="Submissions S."/>
        </authorList>
    </citation>
    <scope>NUCLEOTIDE SEQUENCE [LARGE SCALE GENOMIC DNA]</scope>
    <source>
        <strain evidence="4">DSM 21424</strain>
    </source>
</reference>
<keyword evidence="1" id="KW-1133">Transmembrane helix</keyword>
<dbReference type="RefSeq" id="WP_090110446.1">
    <property type="nucleotide sequence ID" value="NZ_FNAT01000002.1"/>
</dbReference>
<keyword evidence="4" id="KW-1185">Reference proteome</keyword>
<evidence type="ECO:0000313" key="3">
    <source>
        <dbReference type="EMBL" id="SDE34575.1"/>
    </source>
</evidence>
<keyword evidence="1" id="KW-0812">Transmembrane</keyword>
<keyword evidence="1" id="KW-0472">Membrane</keyword>
<evidence type="ECO:0000256" key="2">
    <source>
        <dbReference type="SAM" id="SignalP"/>
    </source>
</evidence>
<feature type="transmembrane region" description="Helical" evidence="1">
    <location>
        <begin position="222"/>
        <end position="244"/>
    </location>
</feature>
<accession>A0A1G7C813</accession>
<dbReference type="InterPro" id="IPR019088">
    <property type="entry name" value="CHP02186-rel_TM"/>
</dbReference>
<dbReference type="Pfam" id="PF09608">
    <property type="entry name" value="Alph_Pro_TM"/>
    <property type="match status" value="1"/>
</dbReference>
<evidence type="ECO:0000256" key="1">
    <source>
        <dbReference type="SAM" id="Phobius"/>
    </source>
</evidence>
<feature type="signal peptide" evidence="2">
    <location>
        <begin position="1"/>
        <end position="17"/>
    </location>
</feature>
<evidence type="ECO:0000313" key="4">
    <source>
        <dbReference type="Proteomes" id="UP000198922"/>
    </source>
</evidence>
<dbReference type="OrthoDB" id="9815212at2"/>
<protein>
    <recommendedName>
        <fullName evidence="5">Transmembrane protein (Alph_Pro_TM)</fullName>
    </recommendedName>
</protein>
<name>A0A1G7C813_9RHOB</name>
<dbReference type="EMBL" id="FNAT01000002">
    <property type="protein sequence ID" value="SDE34575.1"/>
    <property type="molecule type" value="Genomic_DNA"/>
</dbReference>
<dbReference type="Proteomes" id="UP000198922">
    <property type="component" value="Unassembled WGS sequence"/>
</dbReference>
<dbReference type="AlphaFoldDB" id="A0A1G7C813"/>
<proteinExistence type="predicted"/>
<evidence type="ECO:0008006" key="5">
    <source>
        <dbReference type="Google" id="ProtNLM"/>
    </source>
</evidence>
<sequence length="249" mass="26795">MIRLALLLLALAGAARAEEIVLGLSQDEVAITATFDGSEILVFGAVKRVAPPPDGPPLEVIVTVSGPLNPATVRRKERRAGIWVNTDAIEVDAAPSFYAVASTGPLDEILSATEDLRHAVSIPRAIRAVGNRIEGSAEFVAALIRIREEMGLYERLDGAVDLEQQTLFRTSVALPANLVEGNYETRIFLTRGGAVIDRYETVIGVQKVGIERWLYNLAQERAALYGLLSLLLAMAAGWAASAAFSGMRR</sequence>
<feature type="chain" id="PRO_5011483583" description="Transmembrane protein (Alph_Pro_TM)" evidence="2">
    <location>
        <begin position="18"/>
        <end position="249"/>
    </location>
</feature>
<gene>
    <name evidence="3" type="ORF">SAMN04488567_1365</name>
</gene>
<dbReference type="STRING" id="521013.SAMN04488567_1365"/>
<keyword evidence="2" id="KW-0732">Signal</keyword>